<evidence type="ECO:0000313" key="3">
    <source>
        <dbReference type="Proteomes" id="UP000886752"/>
    </source>
</evidence>
<evidence type="ECO:0000259" key="1">
    <source>
        <dbReference type="Pfam" id="PF24292"/>
    </source>
</evidence>
<accession>A0A9D1TNT1</accession>
<comment type="caution">
    <text evidence="2">The sequence shown here is derived from an EMBL/GenBank/DDBJ whole genome shotgun (WGS) entry which is preliminary data.</text>
</comment>
<organism evidence="2 3">
    <name type="scientific">Candidatus Desulfovibrio intestinipullorum</name>
    <dbReference type="NCBI Taxonomy" id="2838536"/>
    <lineage>
        <taxon>Bacteria</taxon>
        <taxon>Pseudomonadati</taxon>
        <taxon>Thermodesulfobacteriota</taxon>
        <taxon>Desulfovibrionia</taxon>
        <taxon>Desulfovibrionales</taxon>
        <taxon>Desulfovibrionaceae</taxon>
        <taxon>Desulfovibrio</taxon>
    </lineage>
</organism>
<dbReference type="GO" id="GO:0003677">
    <property type="term" value="F:DNA binding"/>
    <property type="evidence" value="ECO:0007669"/>
    <property type="project" value="UniProtKB-KW"/>
</dbReference>
<reference evidence="2" key="1">
    <citation type="journal article" date="2021" name="PeerJ">
        <title>Extensive microbial diversity within the chicken gut microbiome revealed by metagenomics and culture.</title>
        <authorList>
            <person name="Gilroy R."/>
            <person name="Ravi A."/>
            <person name="Getino M."/>
            <person name="Pursley I."/>
            <person name="Horton D.L."/>
            <person name="Alikhan N.F."/>
            <person name="Baker D."/>
            <person name="Gharbi K."/>
            <person name="Hall N."/>
            <person name="Watson M."/>
            <person name="Adriaenssens E.M."/>
            <person name="Foster-Nyarko E."/>
            <person name="Jarju S."/>
            <person name="Secka A."/>
            <person name="Antonio M."/>
            <person name="Oren A."/>
            <person name="Chaudhuri R.R."/>
            <person name="La Ragione R."/>
            <person name="Hildebrand F."/>
            <person name="Pallen M.J."/>
        </authorList>
    </citation>
    <scope>NUCLEOTIDE SEQUENCE</scope>
    <source>
        <strain evidence="2">ChiHecec2B26-446</strain>
    </source>
</reference>
<keyword evidence="2" id="KW-0238">DNA-binding</keyword>
<sequence length="73" mass="8386">MEQESAVKERRWICGRCKRPLEVESVPTRYAHGGLLMQLARCPQCGLTLVPKPLAEGRMVDMQKRMEETWNGV</sequence>
<proteinExistence type="predicted"/>
<dbReference type="Proteomes" id="UP000886752">
    <property type="component" value="Unassembled WGS sequence"/>
</dbReference>
<gene>
    <name evidence="2" type="ORF">H9894_02045</name>
</gene>
<name>A0A9D1TNT1_9BACT</name>
<feature type="domain" description="DUF7479" evidence="1">
    <location>
        <begin position="11"/>
        <end position="68"/>
    </location>
</feature>
<reference evidence="2" key="2">
    <citation type="submission" date="2021-04" db="EMBL/GenBank/DDBJ databases">
        <authorList>
            <person name="Gilroy R."/>
        </authorList>
    </citation>
    <scope>NUCLEOTIDE SEQUENCE</scope>
    <source>
        <strain evidence="2">ChiHecec2B26-446</strain>
    </source>
</reference>
<protein>
    <submittedName>
        <fullName evidence="2">DNA-binding protein</fullName>
    </submittedName>
</protein>
<dbReference type="EMBL" id="DXHV01000025">
    <property type="protein sequence ID" value="HIV99957.1"/>
    <property type="molecule type" value="Genomic_DNA"/>
</dbReference>
<dbReference type="Pfam" id="PF24292">
    <property type="entry name" value="DUF7479"/>
    <property type="match status" value="1"/>
</dbReference>
<dbReference type="AlphaFoldDB" id="A0A9D1TNT1"/>
<dbReference type="InterPro" id="IPR055902">
    <property type="entry name" value="DUF7479"/>
</dbReference>
<evidence type="ECO:0000313" key="2">
    <source>
        <dbReference type="EMBL" id="HIV99957.1"/>
    </source>
</evidence>